<dbReference type="InterPro" id="IPR011990">
    <property type="entry name" value="TPR-like_helical_dom_sf"/>
</dbReference>
<evidence type="ECO:0000313" key="4">
    <source>
        <dbReference type="Proteomes" id="UP000328092"/>
    </source>
</evidence>
<dbReference type="SUPFAM" id="SSF55073">
    <property type="entry name" value="Nucleotide cyclase"/>
    <property type="match status" value="1"/>
</dbReference>
<comment type="caution">
    <text evidence="3">The sequence shown here is derived from an EMBL/GenBank/DDBJ whole genome shotgun (WGS) entry which is preliminary data.</text>
</comment>
<dbReference type="InterPro" id="IPR050697">
    <property type="entry name" value="Adenylyl/Guanylyl_Cyclase_3/4"/>
</dbReference>
<reference evidence="3" key="1">
    <citation type="submission" date="2019-02" db="EMBL/GenBank/DDBJ databases">
        <authorList>
            <person name="Pothier F.J."/>
        </authorList>
    </citation>
    <scope>NUCLEOTIDE SEQUENCE</scope>
    <source>
        <strain evidence="3">CI-1B</strain>
    </source>
</reference>
<dbReference type="SMART" id="SM00044">
    <property type="entry name" value="CYCc"/>
    <property type="match status" value="1"/>
</dbReference>
<dbReference type="AlphaFoldDB" id="A0A508TP69"/>
<dbReference type="PROSITE" id="PS50125">
    <property type="entry name" value="GUANYLATE_CYCLASE_2"/>
    <property type="match status" value="1"/>
</dbReference>
<proteinExistence type="predicted"/>
<dbReference type="InterPro" id="IPR001054">
    <property type="entry name" value="A/G_cyclase"/>
</dbReference>
<evidence type="ECO:0000256" key="1">
    <source>
        <dbReference type="SAM" id="MobiDB-lite"/>
    </source>
</evidence>
<organism evidence="3 4">
    <name type="scientific">Bradyrhizobium ivorense</name>
    <dbReference type="NCBI Taxonomy" id="2511166"/>
    <lineage>
        <taxon>Bacteria</taxon>
        <taxon>Pseudomonadati</taxon>
        <taxon>Pseudomonadota</taxon>
        <taxon>Alphaproteobacteria</taxon>
        <taxon>Hyphomicrobiales</taxon>
        <taxon>Nitrobacteraceae</taxon>
        <taxon>Bradyrhizobium</taxon>
    </lineage>
</organism>
<dbReference type="Gene3D" id="3.30.70.1230">
    <property type="entry name" value="Nucleotide cyclase"/>
    <property type="match status" value="1"/>
</dbReference>
<dbReference type="PANTHER" id="PTHR43081:SF19">
    <property type="entry name" value="PH-SENSITIVE ADENYLATE CYCLASE RV1264"/>
    <property type="match status" value="1"/>
</dbReference>
<dbReference type="GO" id="GO:0035556">
    <property type="term" value="P:intracellular signal transduction"/>
    <property type="evidence" value="ECO:0007669"/>
    <property type="project" value="InterPro"/>
</dbReference>
<accession>A0A508TP69</accession>
<protein>
    <recommendedName>
        <fullName evidence="2">Guanylate cyclase domain-containing protein</fullName>
    </recommendedName>
</protein>
<dbReference type="SUPFAM" id="SSF48452">
    <property type="entry name" value="TPR-like"/>
    <property type="match status" value="1"/>
</dbReference>
<dbReference type="GO" id="GO:0006171">
    <property type="term" value="P:cAMP biosynthetic process"/>
    <property type="evidence" value="ECO:0007669"/>
    <property type="project" value="TreeGrafter"/>
</dbReference>
<name>A0A508TP69_9BRAD</name>
<feature type="compositionally biased region" description="Polar residues" evidence="1">
    <location>
        <begin position="1"/>
        <end position="14"/>
    </location>
</feature>
<dbReference type="GO" id="GO:0004016">
    <property type="term" value="F:adenylate cyclase activity"/>
    <property type="evidence" value="ECO:0007669"/>
    <property type="project" value="UniProtKB-ARBA"/>
</dbReference>
<gene>
    <name evidence="3" type="ORF">CI1B_62670</name>
</gene>
<feature type="domain" description="Guanylate cyclase" evidence="2">
    <location>
        <begin position="55"/>
        <end position="170"/>
    </location>
</feature>
<dbReference type="Proteomes" id="UP000328092">
    <property type="component" value="Unassembled WGS sequence"/>
</dbReference>
<evidence type="ECO:0000259" key="2">
    <source>
        <dbReference type="PROSITE" id="PS50125"/>
    </source>
</evidence>
<dbReference type="CDD" id="cd07302">
    <property type="entry name" value="CHD"/>
    <property type="match status" value="1"/>
</dbReference>
<dbReference type="Pfam" id="PF00211">
    <property type="entry name" value="Guanylate_cyc"/>
    <property type="match status" value="1"/>
</dbReference>
<dbReference type="EMBL" id="CAADFC020000028">
    <property type="protein sequence ID" value="VIO76162.1"/>
    <property type="molecule type" value="Genomic_DNA"/>
</dbReference>
<sequence length="656" mass="71581">MHSTCSAQSPTGPSRNGDGGPSAPYGVDEDDENHAQDALSGRPIADGGLVRQQAVVLLVDLVESVRLMREHEAETVRRWTSFVHTVTTQILRRHHGVLVKSLGDGLMVRFETVSDAVAAAAEMHRALAAQNATIPEDRRFHLRAGINSAIAWTDGVDIYGTGVNLAARLATLAGPGETIASASVHEQLAAGLASLAEPGETIGSASARDELTHGVDAICEDMGECVLKHFDKPVRAYRVGPAGPYPSLAARRDYGTPMEPTIAIIPFNARRDTHEHFDVGNLIADSVIWRLSKTPNLKVISRLSTNVFRGRVNDVAEVSAYLGATYILSGGYVVDAGEVMVTAELSAARTNRVVWTDRIRGTVADLLQPDSELAQRIASAAHLAVFDAEVEHVLTQPLPTLESYSLLLGSIRLMHCSGKDEFLQTRKILDELINRHSRIAAPRAWLANWFILRVTRGWSEDRKREATEALNATHAALDRDPSDALALATEGFVHCHLLKDLDAARERCDQAVEANPSHALGWLYRGTVDAFNGRGQAAVEATRRALQLSPLDPQRYYFESLGATAELSAHNYQEAERLARSSLSLNRMHPSTWRVLTIALVLQDRIDEARAALAGMRRLEPALTVQRYIARIPNAQLETGRQWARCLEIAGLPTTG</sequence>
<evidence type="ECO:0000313" key="3">
    <source>
        <dbReference type="EMBL" id="VIO76162.1"/>
    </source>
</evidence>
<dbReference type="PANTHER" id="PTHR43081">
    <property type="entry name" value="ADENYLATE CYCLASE, TERMINAL-DIFFERENTIATION SPECIFIC-RELATED"/>
    <property type="match status" value="1"/>
</dbReference>
<keyword evidence="4" id="KW-1185">Reference proteome</keyword>
<dbReference type="Gene3D" id="1.25.40.10">
    <property type="entry name" value="Tetratricopeptide repeat domain"/>
    <property type="match status" value="1"/>
</dbReference>
<feature type="region of interest" description="Disordered" evidence="1">
    <location>
        <begin position="1"/>
        <end position="43"/>
    </location>
</feature>
<dbReference type="InterPro" id="IPR029787">
    <property type="entry name" value="Nucleotide_cyclase"/>
</dbReference>